<dbReference type="SUPFAM" id="SSF54637">
    <property type="entry name" value="Thioesterase/thiol ester dehydrase-isomerase"/>
    <property type="match status" value="2"/>
</dbReference>
<evidence type="ECO:0000313" key="3">
    <source>
        <dbReference type="Proteomes" id="UP000255355"/>
    </source>
</evidence>
<organism evidence="2 3">
    <name type="scientific">Nocardia mexicana</name>
    <dbReference type="NCBI Taxonomy" id="279262"/>
    <lineage>
        <taxon>Bacteria</taxon>
        <taxon>Bacillati</taxon>
        <taxon>Actinomycetota</taxon>
        <taxon>Actinomycetes</taxon>
        <taxon>Mycobacteriales</taxon>
        <taxon>Nocardiaceae</taxon>
        <taxon>Nocardia</taxon>
    </lineage>
</organism>
<dbReference type="InterPro" id="IPR039569">
    <property type="entry name" value="FAS1-like_DH_region"/>
</dbReference>
<accession>A0A370H9F2</accession>
<dbReference type="AlphaFoldDB" id="A0A370H9F2"/>
<dbReference type="Pfam" id="PF13452">
    <property type="entry name" value="FAS1_DH_region"/>
    <property type="match status" value="1"/>
</dbReference>
<evidence type="ECO:0000259" key="1">
    <source>
        <dbReference type="Pfam" id="PF13452"/>
    </source>
</evidence>
<dbReference type="RefSeq" id="WP_068012587.1">
    <property type="nucleotide sequence ID" value="NZ_QQAZ01000003.1"/>
</dbReference>
<feature type="domain" description="FAS1-like dehydratase" evidence="1">
    <location>
        <begin position="22"/>
        <end position="140"/>
    </location>
</feature>
<name>A0A370H9F2_9NOCA</name>
<protein>
    <submittedName>
        <fullName evidence="2">Acyl dehydratase</fullName>
    </submittedName>
</protein>
<proteinExistence type="predicted"/>
<dbReference type="CDD" id="cd03441">
    <property type="entry name" value="R_hydratase_like"/>
    <property type="match status" value="1"/>
</dbReference>
<dbReference type="STRING" id="1210089.GCA_001613165_00148"/>
<dbReference type="InterPro" id="IPR029069">
    <property type="entry name" value="HotDog_dom_sf"/>
</dbReference>
<dbReference type="OrthoDB" id="5415111at2"/>
<dbReference type="EMBL" id="QQAZ01000003">
    <property type="protein sequence ID" value="RDI53295.1"/>
    <property type="molecule type" value="Genomic_DNA"/>
</dbReference>
<comment type="caution">
    <text evidence="2">The sequence shown here is derived from an EMBL/GenBank/DDBJ whole genome shotgun (WGS) entry which is preliminary data.</text>
</comment>
<dbReference type="Proteomes" id="UP000255355">
    <property type="component" value="Unassembled WGS sequence"/>
</dbReference>
<dbReference type="Gene3D" id="3.10.129.10">
    <property type="entry name" value="Hotdog Thioesterase"/>
    <property type="match status" value="2"/>
</dbReference>
<sequence>MGGASVDVPHVASNERLRSRNDFAVDAERIREYARAVGNLDRIHLDADASAARGFGALVAPPTFPTMVWMRAEEETLAAMVPGFHSGRILHADRTLDIVRPLLAGDRVGCDVHFESFRHYRDYDIVSMATTLRDRHERIVTVGSSTLLVHTQRTARGGGPVGHERGLELVPARRRPRIPGLGDHLPVRHPGPATTHSPQPVLDFAELAVGSELPVRRHPLAPADVMNHASVVGAPSRHATGDRPSGGVVTPGMFSLGLAAGYLSSWVGDPTAVTRYRVQYAPKMHYLPIGSGDRTAIEFRGRITWLNPLRRTATVVIDATAKGRKLFGYATAEVRFA</sequence>
<reference evidence="2 3" key="1">
    <citation type="submission" date="2018-07" db="EMBL/GenBank/DDBJ databases">
        <title>Genomic Encyclopedia of Type Strains, Phase IV (KMG-IV): sequencing the most valuable type-strain genomes for metagenomic binning, comparative biology and taxonomic classification.</title>
        <authorList>
            <person name="Goeker M."/>
        </authorList>
    </citation>
    <scope>NUCLEOTIDE SEQUENCE [LARGE SCALE GENOMIC DNA]</scope>
    <source>
        <strain evidence="2 3">DSM 44952</strain>
    </source>
</reference>
<keyword evidence="3" id="KW-1185">Reference proteome</keyword>
<evidence type="ECO:0000313" key="2">
    <source>
        <dbReference type="EMBL" id="RDI53295.1"/>
    </source>
</evidence>
<gene>
    <name evidence="2" type="ORF">DFR68_103683</name>
</gene>